<proteinExistence type="predicted"/>
<dbReference type="InterPro" id="IPR054076">
    <property type="entry name" value="ZUO1-like_ZHD"/>
</dbReference>
<feature type="compositionally biased region" description="Basic and acidic residues" evidence="3">
    <location>
        <begin position="532"/>
        <end position="549"/>
    </location>
</feature>
<evidence type="ECO:0000259" key="4">
    <source>
        <dbReference type="PROSITE" id="PS50076"/>
    </source>
</evidence>
<evidence type="ECO:0000256" key="2">
    <source>
        <dbReference type="SAM" id="Coils"/>
    </source>
</evidence>
<dbReference type="CDD" id="cd00167">
    <property type="entry name" value="SANT"/>
    <property type="match status" value="1"/>
</dbReference>
<feature type="domain" description="Myb-like" evidence="5">
    <location>
        <begin position="572"/>
        <end position="625"/>
    </location>
</feature>
<accession>A0A7E4V6B1</accession>
<sequence length="633" mass="72186">MTSDTKTDCALARVGFVERQRRIEDAGLAYEVYLILDKLVLGLSATPVLRDEHHPHFEKSPSEENVNDTAVDDSEFDEDCDKYRKYLKSLCPKTWKNQDHYKVLGLSKLRYKASAAQIKSAYRQKVLRYHPDKGKYKDQLGEQANDTFACIQKAYELMSDNDKRRSYDSVDPDFDETVPVSVEVSTKNFFTKLAPVYERNARFSNVQPVPLLGDIHASREDVEKFYDFWFSFSSWREFSYNDTEDKSKGEDRYERREIEKMNRYEREKARKDYLKRLANTIQLTFDKDPRIALFRKAEKQAKEDEKERKRLEKLRKEEEKKAAEAEEERLKAEQLAKEKELKKLADRERNAAKKLTTRKRKELRDLVSSTNYWTEDPGEKLVIMEHVERICMAGKNDDLDDAVAKLSEAKDYDDAVAVLTGTARKEKENSTPPAKEAPQPKTESKPSSGGWTDEEIAFLVKAANLYPAGTNRRWFQVAQYINDHTRSGTPKSEKEVIKQAKIRAAQVTAPTVSAAAAAAAVTKENIQTPEPEQNHEAEAPAAKKEKSKEPSPAATNGNAAPAAATNGNAAPAPAAIADDWTPDEQFKFEQALKTYPSSDPKRWENIAAASGHTKKECIQRYKKIVEMIKARKA</sequence>
<evidence type="ECO:0000313" key="6">
    <source>
        <dbReference type="Proteomes" id="UP000492821"/>
    </source>
</evidence>
<feature type="region of interest" description="Disordered" evidence="3">
    <location>
        <begin position="420"/>
        <end position="451"/>
    </location>
</feature>
<evidence type="ECO:0000313" key="7">
    <source>
        <dbReference type="WBParaSite" id="Pan_g16775.t1"/>
    </source>
</evidence>
<dbReference type="GO" id="GO:0005829">
    <property type="term" value="C:cytosol"/>
    <property type="evidence" value="ECO:0007669"/>
    <property type="project" value="TreeGrafter"/>
</dbReference>
<dbReference type="Pfam" id="PF23082">
    <property type="entry name" value="Myb_DNA-binding_2"/>
    <property type="match status" value="1"/>
</dbReference>
<dbReference type="PROSITE" id="PS50076">
    <property type="entry name" value="DNAJ_2"/>
    <property type="match status" value="1"/>
</dbReference>
<dbReference type="AlphaFoldDB" id="A0A7E4V6B1"/>
<evidence type="ECO:0000259" key="5">
    <source>
        <dbReference type="PROSITE" id="PS50090"/>
    </source>
</evidence>
<evidence type="ECO:0000256" key="1">
    <source>
        <dbReference type="ARBA" id="ARBA00004123"/>
    </source>
</evidence>
<dbReference type="InterPro" id="IPR044634">
    <property type="entry name" value="Zuotin/DnaJC2"/>
</dbReference>
<dbReference type="InterPro" id="IPR001623">
    <property type="entry name" value="DnaJ_domain"/>
</dbReference>
<dbReference type="Pfam" id="PF00249">
    <property type="entry name" value="Myb_DNA-binding"/>
    <property type="match status" value="1"/>
</dbReference>
<feature type="domain" description="J" evidence="4">
    <location>
        <begin position="99"/>
        <end position="171"/>
    </location>
</feature>
<protein>
    <submittedName>
        <fullName evidence="7">DnaJ homolog subfamily C member 2</fullName>
    </submittedName>
</protein>
<reference evidence="6" key="1">
    <citation type="journal article" date="2013" name="Genetics">
        <title>The draft genome and transcriptome of Panagrellus redivivus are shaped by the harsh demands of a free-living lifestyle.</title>
        <authorList>
            <person name="Srinivasan J."/>
            <person name="Dillman A.R."/>
            <person name="Macchietto M.G."/>
            <person name="Heikkinen L."/>
            <person name="Lakso M."/>
            <person name="Fracchia K.M."/>
            <person name="Antoshechkin I."/>
            <person name="Mortazavi A."/>
            <person name="Wong G."/>
            <person name="Sternberg P.W."/>
        </authorList>
    </citation>
    <scope>NUCLEOTIDE SEQUENCE [LARGE SCALE GENOMIC DNA]</scope>
    <source>
        <strain evidence="6">MT8872</strain>
    </source>
</reference>
<dbReference type="PROSITE" id="PS50090">
    <property type="entry name" value="MYB_LIKE"/>
    <property type="match status" value="1"/>
</dbReference>
<comment type="subcellular location">
    <subcellularLocation>
        <location evidence="1">Nucleus</location>
    </subcellularLocation>
</comment>
<feature type="compositionally biased region" description="Low complexity" evidence="3">
    <location>
        <begin position="550"/>
        <end position="575"/>
    </location>
</feature>
<name>A0A7E4V6B1_PANRE</name>
<dbReference type="SMART" id="SM00271">
    <property type="entry name" value="DnaJ"/>
    <property type="match status" value="1"/>
</dbReference>
<dbReference type="InterPro" id="IPR001005">
    <property type="entry name" value="SANT/Myb"/>
</dbReference>
<dbReference type="PANTHER" id="PTHR43999:SF1">
    <property type="entry name" value="DNAJ HOMOLOG SUBFAMILY C MEMBER 2"/>
    <property type="match status" value="1"/>
</dbReference>
<feature type="region of interest" description="Disordered" evidence="3">
    <location>
        <begin position="516"/>
        <end position="585"/>
    </location>
</feature>
<evidence type="ECO:0000256" key="3">
    <source>
        <dbReference type="SAM" id="MobiDB-lite"/>
    </source>
</evidence>
<dbReference type="WBParaSite" id="Pan_g16775.t1">
    <property type="protein sequence ID" value="Pan_g16775.t1"/>
    <property type="gene ID" value="Pan_g16775"/>
</dbReference>
<reference evidence="7" key="2">
    <citation type="submission" date="2020-10" db="UniProtKB">
        <authorList>
            <consortium name="WormBaseParasite"/>
        </authorList>
    </citation>
    <scope>IDENTIFICATION</scope>
</reference>
<dbReference type="GO" id="GO:0006450">
    <property type="term" value="P:regulation of translational fidelity"/>
    <property type="evidence" value="ECO:0007669"/>
    <property type="project" value="InterPro"/>
</dbReference>
<keyword evidence="2" id="KW-0175">Coiled coil</keyword>
<dbReference type="PANTHER" id="PTHR43999">
    <property type="entry name" value="DNAJ HOMOLOG SUBFAMILY C MEMBER 2"/>
    <property type="match status" value="1"/>
</dbReference>
<dbReference type="GO" id="GO:0043022">
    <property type="term" value="F:ribosome binding"/>
    <property type="evidence" value="ECO:0007669"/>
    <property type="project" value="InterPro"/>
</dbReference>
<dbReference type="GO" id="GO:0051083">
    <property type="term" value="P:'de novo' cotranslational protein folding"/>
    <property type="evidence" value="ECO:0007669"/>
    <property type="project" value="InterPro"/>
</dbReference>
<dbReference type="SMART" id="SM00717">
    <property type="entry name" value="SANT"/>
    <property type="match status" value="2"/>
</dbReference>
<feature type="coiled-coil region" evidence="2">
    <location>
        <begin position="294"/>
        <end position="358"/>
    </location>
</feature>
<dbReference type="InterPro" id="IPR036869">
    <property type="entry name" value="J_dom_sf"/>
</dbReference>
<keyword evidence="6" id="KW-1185">Reference proteome</keyword>
<dbReference type="Gene3D" id="1.10.10.60">
    <property type="entry name" value="Homeodomain-like"/>
    <property type="match status" value="2"/>
</dbReference>
<dbReference type="SUPFAM" id="SSF46689">
    <property type="entry name" value="Homeodomain-like"/>
    <property type="match status" value="2"/>
</dbReference>
<dbReference type="SUPFAM" id="SSF46565">
    <property type="entry name" value="Chaperone J-domain"/>
    <property type="match status" value="1"/>
</dbReference>
<dbReference type="GO" id="GO:0030544">
    <property type="term" value="F:Hsp70 protein binding"/>
    <property type="evidence" value="ECO:0007669"/>
    <property type="project" value="InterPro"/>
</dbReference>
<dbReference type="Proteomes" id="UP000492821">
    <property type="component" value="Unassembled WGS sequence"/>
</dbReference>
<dbReference type="Pfam" id="PF00226">
    <property type="entry name" value="DnaJ"/>
    <property type="match status" value="1"/>
</dbReference>
<dbReference type="GO" id="GO:0005634">
    <property type="term" value="C:nucleus"/>
    <property type="evidence" value="ECO:0007669"/>
    <property type="project" value="UniProtKB-SubCell"/>
</dbReference>
<dbReference type="CDD" id="cd06257">
    <property type="entry name" value="DnaJ"/>
    <property type="match status" value="1"/>
</dbReference>
<dbReference type="InterPro" id="IPR009057">
    <property type="entry name" value="Homeodomain-like_sf"/>
</dbReference>
<dbReference type="Pfam" id="PF21884">
    <property type="entry name" value="ZUO1-like_ZHD"/>
    <property type="match status" value="1"/>
</dbReference>
<organism evidence="6 7">
    <name type="scientific">Panagrellus redivivus</name>
    <name type="common">Microworm</name>
    <dbReference type="NCBI Taxonomy" id="6233"/>
    <lineage>
        <taxon>Eukaryota</taxon>
        <taxon>Metazoa</taxon>
        <taxon>Ecdysozoa</taxon>
        <taxon>Nematoda</taxon>
        <taxon>Chromadorea</taxon>
        <taxon>Rhabditida</taxon>
        <taxon>Tylenchina</taxon>
        <taxon>Panagrolaimomorpha</taxon>
        <taxon>Panagrolaimoidea</taxon>
        <taxon>Panagrolaimidae</taxon>
        <taxon>Panagrellus</taxon>
    </lineage>
</organism>
<dbReference type="Gene3D" id="1.10.287.110">
    <property type="entry name" value="DnaJ domain"/>
    <property type="match status" value="1"/>
</dbReference>
<dbReference type="PRINTS" id="PR00625">
    <property type="entry name" value="JDOMAIN"/>
</dbReference>